<evidence type="ECO:0000313" key="4">
    <source>
        <dbReference type="Proteomes" id="UP001374803"/>
    </source>
</evidence>
<dbReference type="Pfam" id="PF18582">
    <property type="entry name" value="HZS_alpha"/>
    <property type="match status" value="1"/>
</dbReference>
<dbReference type="RefSeq" id="WP_394835191.1">
    <property type="nucleotide sequence ID" value="NZ_CP089929.1"/>
</dbReference>
<organism evidence="3 4">
    <name type="scientific">Pendulispora rubella</name>
    <dbReference type="NCBI Taxonomy" id="2741070"/>
    <lineage>
        <taxon>Bacteria</taxon>
        <taxon>Pseudomonadati</taxon>
        <taxon>Myxococcota</taxon>
        <taxon>Myxococcia</taxon>
        <taxon>Myxococcales</taxon>
        <taxon>Sorangiineae</taxon>
        <taxon>Pendulisporaceae</taxon>
        <taxon>Pendulispora</taxon>
    </lineage>
</organism>
<feature type="domain" description="Hydrazine synthase alpha subunit middle" evidence="2">
    <location>
        <begin position="474"/>
        <end position="545"/>
    </location>
</feature>
<dbReference type="Gene3D" id="2.120.10.30">
    <property type="entry name" value="TolB, C-terminal domain"/>
    <property type="match status" value="1"/>
</dbReference>
<evidence type="ECO:0000259" key="2">
    <source>
        <dbReference type="Pfam" id="PF18582"/>
    </source>
</evidence>
<name>A0ABZ2L3L1_9BACT</name>
<protein>
    <recommendedName>
        <fullName evidence="2">Hydrazine synthase alpha subunit middle domain-containing protein</fullName>
    </recommendedName>
</protein>
<dbReference type="PROSITE" id="PS51257">
    <property type="entry name" value="PROKAR_LIPOPROTEIN"/>
    <property type="match status" value="1"/>
</dbReference>
<sequence length="759" mass="82568">MPSPRLRFFALVALAASLSPLGTSACTSTSDSKSDTGVGAIVFMKRVHTVADGQGVRINVSGGNGQVIDYERYEPGGSLALLTPPRADGKLVNLTAAFPQADLNGVDVSFDARQAVFSMKKDKDDRYHLYTAQLSEGENYEIHQLTAGDYDDINPIYLAGRRIAFVTNQMYTEMGTRSDEYEHARVVTQLATISVDGGDADRRLFSQNLSHTVSPFLRHDGKLGYSRWEHLGAVNDVKLFTANPDGTNMIAIAGEHGKPSNSLINVREYQPNVMIGVATTRNRTIHAGALIKIDARNQADPVCLDAKANQAGHACLDEEHVIYTVLTPDVPTMSTPSPAGRYREPTVLPDGRFLVSWADGPVNDLSEQSETPPDFGIYLYDAASGRNQLLYNDRATWDLGAVPVVARAEPPVIGDLAGRQDTSLPVRMGSIDVTQTSLEDKVSGGQFKDTPLRTALKDAVAVRIIEGFSSEAAKGVTMFGLTMHEGAAVLGEAPVYQDGSWLANVPPYIPVHVQPVDKFGMSIRSQGLWIQGVPGEDRRCVGCHESRTGQGVPRNGQNPTIAEQRQALNFVQAVGDRFELPWDKNETASKPYVQQILSAKCASCHNASTTTYYEVSRTDPGTGQTTPYKIPVLDLSDTKITAYYDQQVKEWNASYVSIFYPSAMEMGRVTVKGQVPKMWGVPGSARESQLIAKINVKAKDGSTAWPTPLHPEDKGTTLTDEERRVLILSMDLGGQYFARQNTGFVPFTSGNPVAPGTKY</sequence>
<dbReference type="InterPro" id="IPR040698">
    <property type="entry name" value="HZS_alpha_mid"/>
</dbReference>
<evidence type="ECO:0000313" key="3">
    <source>
        <dbReference type="EMBL" id="WXB05544.1"/>
    </source>
</evidence>
<proteinExistence type="predicted"/>
<accession>A0ABZ2L3L1</accession>
<reference evidence="3" key="1">
    <citation type="submission" date="2021-12" db="EMBL/GenBank/DDBJ databases">
        <title>Discovery of the Pendulisporaceae a myxobacterial family with distinct sporulation behavior and unique specialized metabolism.</title>
        <authorList>
            <person name="Garcia R."/>
            <person name="Popoff A."/>
            <person name="Bader C.D."/>
            <person name="Loehr J."/>
            <person name="Walesch S."/>
            <person name="Walt C."/>
            <person name="Boldt J."/>
            <person name="Bunk B."/>
            <person name="Haeckl F.J.F.P.J."/>
            <person name="Gunesch A.P."/>
            <person name="Birkelbach J."/>
            <person name="Nuebel U."/>
            <person name="Pietschmann T."/>
            <person name="Bach T."/>
            <person name="Mueller R."/>
        </authorList>
    </citation>
    <scope>NUCLEOTIDE SEQUENCE</scope>
    <source>
        <strain evidence="3">MSr11367</strain>
    </source>
</reference>
<dbReference type="EMBL" id="CP089983">
    <property type="protein sequence ID" value="WXB05544.1"/>
    <property type="molecule type" value="Genomic_DNA"/>
</dbReference>
<keyword evidence="1" id="KW-0732">Signal</keyword>
<dbReference type="InterPro" id="IPR011042">
    <property type="entry name" value="6-blade_b-propeller_TolB-like"/>
</dbReference>
<feature type="chain" id="PRO_5046331702" description="Hydrazine synthase alpha subunit middle domain-containing protein" evidence="1">
    <location>
        <begin position="26"/>
        <end position="759"/>
    </location>
</feature>
<keyword evidence="4" id="KW-1185">Reference proteome</keyword>
<evidence type="ECO:0000256" key="1">
    <source>
        <dbReference type="SAM" id="SignalP"/>
    </source>
</evidence>
<dbReference type="Proteomes" id="UP001374803">
    <property type="component" value="Chromosome"/>
</dbReference>
<gene>
    <name evidence="3" type="ORF">LVJ94_52700</name>
</gene>
<feature type="signal peptide" evidence="1">
    <location>
        <begin position="1"/>
        <end position="25"/>
    </location>
</feature>
<dbReference type="SUPFAM" id="SSF82171">
    <property type="entry name" value="DPP6 N-terminal domain-like"/>
    <property type="match status" value="1"/>
</dbReference>